<reference evidence="2" key="1">
    <citation type="submission" date="2020-10" db="EMBL/GenBank/DDBJ databases">
        <authorList>
            <person name="Gilroy R."/>
        </authorList>
    </citation>
    <scope>NUCLEOTIDE SEQUENCE</scope>
    <source>
        <strain evidence="2">CHK178-757</strain>
    </source>
</reference>
<gene>
    <name evidence="2" type="ORF">IAB46_12425</name>
</gene>
<dbReference type="AlphaFoldDB" id="A0A9D1F7G4"/>
<dbReference type="EMBL" id="DVIT01000052">
    <property type="protein sequence ID" value="HIS48337.1"/>
    <property type="molecule type" value="Genomic_DNA"/>
</dbReference>
<dbReference type="SUPFAM" id="SSF88723">
    <property type="entry name" value="PIN domain-like"/>
    <property type="match status" value="1"/>
</dbReference>
<evidence type="ECO:0000259" key="1">
    <source>
        <dbReference type="Pfam" id="PF13470"/>
    </source>
</evidence>
<protein>
    <recommendedName>
        <fullName evidence="1">PIN domain-containing protein</fullName>
    </recommendedName>
</protein>
<evidence type="ECO:0000313" key="3">
    <source>
        <dbReference type="Proteomes" id="UP000823927"/>
    </source>
</evidence>
<proteinExistence type="predicted"/>
<organism evidence="2 3">
    <name type="scientific">Candidatus Scybalocola faecigallinarum</name>
    <dbReference type="NCBI Taxonomy" id="2840941"/>
    <lineage>
        <taxon>Bacteria</taxon>
        <taxon>Bacillati</taxon>
        <taxon>Bacillota</taxon>
        <taxon>Clostridia</taxon>
        <taxon>Lachnospirales</taxon>
        <taxon>Lachnospiraceae</taxon>
        <taxon>Lachnospiraceae incertae sedis</taxon>
        <taxon>Candidatus Scybalocola (ex Gilroy et al. 2021)</taxon>
    </lineage>
</organism>
<comment type="caution">
    <text evidence="2">The sequence shown here is derived from an EMBL/GenBank/DDBJ whole genome shotgun (WGS) entry which is preliminary data.</text>
</comment>
<feature type="domain" description="PIN" evidence="1">
    <location>
        <begin position="17"/>
        <end position="59"/>
    </location>
</feature>
<evidence type="ECO:0000313" key="2">
    <source>
        <dbReference type="EMBL" id="HIS48337.1"/>
    </source>
</evidence>
<dbReference type="Proteomes" id="UP000823927">
    <property type="component" value="Unassembled WGS sequence"/>
</dbReference>
<sequence>MKIALYSAYRVTLASQYLLDTTAMDYRRALSSTMTDYEDAVMVETALHSGCDCIVTRNLKDYKNASIPSYSPSDFLQHITPTEV</sequence>
<name>A0A9D1F7G4_9FIRM</name>
<dbReference type="InterPro" id="IPR002716">
    <property type="entry name" value="PIN_dom"/>
</dbReference>
<dbReference type="InterPro" id="IPR029060">
    <property type="entry name" value="PIN-like_dom_sf"/>
</dbReference>
<accession>A0A9D1F7G4</accession>
<dbReference type="Pfam" id="PF13470">
    <property type="entry name" value="PIN_3"/>
    <property type="match status" value="1"/>
</dbReference>
<reference evidence="2" key="2">
    <citation type="journal article" date="2021" name="PeerJ">
        <title>Extensive microbial diversity within the chicken gut microbiome revealed by metagenomics and culture.</title>
        <authorList>
            <person name="Gilroy R."/>
            <person name="Ravi A."/>
            <person name="Getino M."/>
            <person name="Pursley I."/>
            <person name="Horton D.L."/>
            <person name="Alikhan N.F."/>
            <person name="Baker D."/>
            <person name="Gharbi K."/>
            <person name="Hall N."/>
            <person name="Watson M."/>
            <person name="Adriaenssens E.M."/>
            <person name="Foster-Nyarko E."/>
            <person name="Jarju S."/>
            <person name="Secka A."/>
            <person name="Antonio M."/>
            <person name="Oren A."/>
            <person name="Chaudhuri R.R."/>
            <person name="La Ragione R."/>
            <person name="Hildebrand F."/>
            <person name="Pallen M.J."/>
        </authorList>
    </citation>
    <scope>NUCLEOTIDE SEQUENCE</scope>
    <source>
        <strain evidence="2">CHK178-757</strain>
    </source>
</reference>